<evidence type="ECO:0000259" key="3">
    <source>
        <dbReference type="PROSITE" id="PS50158"/>
    </source>
</evidence>
<dbReference type="Proteomes" id="UP001221757">
    <property type="component" value="Unassembled WGS sequence"/>
</dbReference>
<feature type="domain" description="CCHC-type" evidence="3">
    <location>
        <begin position="120"/>
        <end position="135"/>
    </location>
</feature>
<sequence>MTAPRMFTLCAFRLHPLTALHTPTRPVLARLIGLAPRPQTWRALFSPSFSPTSPGPPLQLQRGHIAGRCPSSATSAARRGISCGSARRRSRRSGRATAAARWTTSRRKCSEPWKDPPKECYNCGSSAHLVADCTEQWTPAPQRQSGHTVAAANEANGLTTAARVLGSFRLWSLPGITLNVGQIAGYAVFALVCIVLQAPLVENPNRAGFFALAPLPFVFIFASKNSPLTALLLGPGVDYTKLDYVHRPAVVSSSVHSCMAPFGLTTTSSGICRYSRSGKKVRASLLSAASQQHRAPAPAVLFCVLCHPLPHLPRVLHNHLLPHDVRHALDIPPIVFYAADGLLQLLRFRVAARVEPRDGGLILIHVPLATGGWRARQHLQVRAMMGGRAWEAHPLSVCCAEPGVTGLKGPDGAPFGILLAARACGDWSRALYAFALSPSDDLDDYEPASSSMGRESGATFNDLVGRCTRDGGARRGGERARRVVWCWCVRSFGAINWLAPHLLQIATAAARPRSGIQLTIRIYVTCMCDPDAVPASPRCTVTEARPRVESAGGTALPIFVFLFRVGGLERKR</sequence>
<organism evidence="5 6">
    <name type="scientific">Mycena rosella</name>
    <name type="common">Pink bonnet</name>
    <name type="synonym">Agaricus rosellus</name>
    <dbReference type="NCBI Taxonomy" id="1033263"/>
    <lineage>
        <taxon>Eukaryota</taxon>
        <taxon>Fungi</taxon>
        <taxon>Dikarya</taxon>
        <taxon>Basidiomycota</taxon>
        <taxon>Agaricomycotina</taxon>
        <taxon>Agaricomycetes</taxon>
        <taxon>Agaricomycetidae</taxon>
        <taxon>Agaricales</taxon>
        <taxon>Marasmiineae</taxon>
        <taxon>Mycenaceae</taxon>
        <taxon>Mycena</taxon>
    </lineage>
</organism>
<feature type="compositionally biased region" description="Low complexity" evidence="2">
    <location>
        <begin position="75"/>
        <end position="85"/>
    </location>
</feature>
<evidence type="ECO:0000256" key="1">
    <source>
        <dbReference type="PROSITE-ProRule" id="PRU00047"/>
    </source>
</evidence>
<feature type="region of interest" description="Disordered" evidence="2">
    <location>
        <begin position="68"/>
        <end position="99"/>
    </location>
</feature>
<keyword evidence="1" id="KW-0863">Zinc-finger</keyword>
<feature type="domain" description="FAD-binding FR-type" evidence="4">
    <location>
        <begin position="308"/>
        <end position="454"/>
    </location>
</feature>
<evidence type="ECO:0008006" key="7">
    <source>
        <dbReference type="Google" id="ProtNLM"/>
    </source>
</evidence>
<name>A0AAD7E2L2_MYCRO</name>
<dbReference type="EMBL" id="JARKIE010000012">
    <property type="protein sequence ID" value="KAJ7703601.1"/>
    <property type="molecule type" value="Genomic_DNA"/>
</dbReference>
<dbReference type="PROSITE" id="PS51384">
    <property type="entry name" value="FAD_FR"/>
    <property type="match status" value="1"/>
</dbReference>
<evidence type="ECO:0000259" key="4">
    <source>
        <dbReference type="PROSITE" id="PS51384"/>
    </source>
</evidence>
<keyword evidence="6" id="KW-1185">Reference proteome</keyword>
<proteinExistence type="predicted"/>
<dbReference type="GO" id="GO:0016491">
    <property type="term" value="F:oxidoreductase activity"/>
    <property type="evidence" value="ECO:0007669"/>
    <property type="project" value="InterPro"/>
</dbReference>
<dbReference type="SMART" id="SM00343">
    <property type="entry name" value="ZnF_C2HC"/>
    <property type="match status" value="1"/>
</dbReference>
<accession>A0AAD7E2L2</accession>
<keyword evidence="1" id="KW-0862">Zinc</keyword>
<evidence type="ECO:0000313" key="5">
    <source>
        <dbReference type="EMBL" id="KAJ7703601.1"/>
    </source>
</evidence>
<gene>
    <name evidence="5" type="ORF">B0H17DRAFT_1326798</name>
</gene>
<dbReference type="PROSITE" id="PS50158">
    <property type="entry name" value="ZF_CCHC"/>
    <property type="match status" value="1"/>
</dbReference>
<dbReference type="AlphaFoldDB" id="A0AAD7E2L2"/>
<keyword evidence="1" id="KW-0479">Metal-binding</keyword>
<dbReference type="GO" id="GO:0003676">
    <property type="term" value="F:nucleic acid binding"/>
    <property type="evidence" value="ECO:0007669"/>
    <property type="project" value="InterPro"/>
</dbReference>
<dbReference type="InterPro" id="IPR001878">
    <property type="entry name" value="Znf_CCHC"/>
</dbReference>
<protein>
    <recommendedName>
        <fullName evidence="7">CCHC-type domain-containing protein</fullName>
    </recommendedName>
</protein>
<reference evidence="5" key="1">
    <citation type="submission" date="2023-03" db="EMBL/GenBank/DDBJ databases">
        <title>Massive genome expansion in bonnet fungi (Mycena s.s.) driven by repeated elements and novel gene families across ecological guilds.</title>
        <authorList>
            <consortium name="Lawrence Berkeley National Laboratory"/>
            <person name="Harder C.B."/>
            <person name="Miyauchi S."/>
            <person name="Viragh M."/>
            <person name="Kuo A."/>
            <person name="Thoen E."/>
            <person name="Andreopoulos B."/>
            <person name="Lu D."/>
            <person name="Skrede I."/>
            <person name="Drula E."/>
            <person name="Henrissat B."/>
            <person name="Morin E."/>
            <person name="Kohler A."/>
            <person name="Barry K."/>
            <person name="LaButti K."/>
            <person name="Morin E."/>
            <person name="Salamov A."/>
            <person name="Lipzen A."/>
            <person name="Mereny Z."/>
            <person name="Hegedus B."/>
            <person name="Baldrian P."/>
            <person name="Stursova M."/>
            <person name="Weitz H."/>
            <person name="Taylor A."/>
            <person name="Grigoriev I.V."/>
            <person name="Nagy L.G."/>
            <person name="Martin F."/>
            <person name="Kauserud H."/>
        </authorList>
    </citation>
    <scope>NUCLEOTIDE SEQUENCE</scope>
    <source>
        <strain evidence="5">CBHHK067</strain>
    </source>
</reference>
<dbReference type="GO" id="GO:0008270">
    <property type="term" value="F:zinc ion binding"/>
    <property type="evidence" value="ECO:0007669"/>
    <property type="project" value="UniProtKB-KW"/>
</dbReference>
<dbReference type="InterPro" id="IPR017927">
    <property type="entry name" value="FAD-bd_FR_type"/>
</dbReference>
<comment type="caution">
    <text evidence="5">The sequence shown here is derived from an EMBL/GenBank/DDBJ whole genome shotgun (WGS) entry which is preliminary data.</text>
</comment>
<evidence type="ECO:0000313" key="6">
    <source>
        <dbReference type="Proteomes" id="UP001221757"/>
    </source>
</evidence>
<evidence type="ECO:0000256" key="2">
    <source>
        <dbReference type="SAM" id="MobiDB-lite"/>
    </source>
</evidence>